<proteinExistence type="predicted"/>
<name>A0A7K1SUF4_9SPHI</name>
<evidence type="ECO:0000313" key="2">
    <source>
        <dbReference type="Proteomes" id="UP000462014"/>
    </source>
</evidence>
<organism evidence="1 2">
    <name type="scientific">Mucilaginibacter arboris</name>
    <dbReference type="NCBI Taxonomy" id="2682090"/>
    <lineage>
        <taxon>Bacteria</taxon>
        <taxon>Pseudomonadati</taxon>
        <taxon>Bacteroidota</taxon>
        <taxon>Sphingobacteriia</taxon>
        <taxon>Sphingobacteriales</taxon>
        <taxon>Sphingobacteriaceae</taxon>
        <taxon>Mucilaginibacter</taxon>
    </lineage>
</organism>
<sequence>MEATFKITAAEFDIELFKKIEGWVKDNKQSEIIISIKKEMPSDNVTYFNSVKSAIKELSEGKSKTFSMEELNAYLTGNFS</sequence>
<accession>A0A7K1SUF4</accession>
<gene>
    <name evidence="1" type="ORF">GO621_05010</name>
</gene>
<dbReference type="AlphaFoldDB" id="A0A7K1SUF4"/>
<evidence type="ECO:0000313" key="1">
    <source>
        <dbReference type="EMBL" id="MVN20893.1"/>
    </source>
</evidence>
<protein>
    <submittedName>
        <fullName evidence="1">Uncharacterized protein</fullName>
    </submittedName>
</protein>
<dbReference type="EMBL" id="WPIK01000004">
    <property type="protein sequence ID" value="MVN20893.1"/>
    <property type="molecule type" value="Genomic_DNA"/>
</dbReference>
<reference evidence="1 2" key="1">
    <citation type="submission" date="2019-12" db="EMBL/GenBank/DDBJ databases">
        <title>Mucilaginibacter sp. HMF7410 genome sequencing and assembly.</title>
        <authorList>
            <person name="Kang H."/>
            <person name="Cha I."/>
            <person name="Kim H."/>
            <person name="Joh K."/>
        </authorList>
    </citation>
    <scope>NUCLEOTIDE SEQUENCE [LARGE SCALE GENOMIC DNA]</scope>
    <source>
        <strain evidence="1 2">HMF7410</strain>
    </source>
</reference>
<comment type="caution">
    <text evidence="1">The sequence shown here is derived from an EMBL/GenBank/DDBJ whole genome shotgun (WGS) entry which is preliminary data.</text>
</comment>
<dbReference type="RefSeq" id="WP_157564792.1">
    <property type="nucleotide sequence ID" value="NZ_WPIK01000004.1"/>
</dbReference>
<dbReference type="Proteomes" id="UP000462014">
    <property type="component" value="Unassembled WGS sequence"/>
</dbReference>
<keyword evidence="2" id="KW-1185">Reference proteome</keyword>